<organism evidence="1 2">
    <name type="scientific">Gigaspora margarita</name>
    <dbReference type="NCBI Taxonomy" id="4874"/>
    <lineage>
        <taxon>Eukaryota</taxon>
        <taxon>Fungi</taxon>
        <taxon>Fungi incertae sedis</taxon>
        <taxon>Mucoromycota</taxon>
        <taxon>Glomeromycotina</taxon>
        <taxon>Glomeromycetes</taxon>
        <taxon>Diversisporales</taxon>
        <taxon>Gigasporaceae</taxon>
        <taxon>Gigaspora</taxon>
    </lineage>
</organism>
<feature type="non-terminal residue" evidence="1">
    <location>
        <position position="482"/>
    </location>
</feature>
<name>A0ABN7WML1_GIGMA</name>
<protein>
    <submittedName>
        <fullName evidence="1">20388_t:CDS:1</fullName>
    </submittedName>
</protein>
<evidence type="ECO:0000313" key="1">
    <source>
        <dbReference type="EMBL" id="CAG8835636.1"/>
    </source>
</evidence>
<keyword evidence="2" id="KW-1185">Reference proteome</keyword>
<gene>
    <name evidence="1" type="ORF">GMARGA_LOCUS32671</name>
</gene>
<accession>A0ABN7WML1</accession>
<comment type="caution">
    <text evidence="1">The sequence shown here is derived from an EMBL/GenBank/DDBJ whole genome shotgun (WGS) entry which is preliminary data.</text>
</comment>
<dbReference type="Proteomes" id="UP000789901">
    <property type="component" value="Unassembled WGS sequence"/>
</dbReference>
<dbReference type="EMBL" id="CAJVQB010051871">
    <property type="protein sequence ID" value="CAG8835636.1"/>
    <property type="molecule type" value="Genomic_DNA"/>
</dbReference>
<proteinExistence type="predicted"/>
<reference evidence="1 2" key="1">
    <citation type="submission" date="2021-06" db="EMBL/GenBank/DDBJ databases">
        <authorList>
            <person name="Kallberg Y."/>
            <person name="Tangrot J."/>
            <person name="Rosling A."/>
        </authorList>
    </citation>
    <scope>NUCLEOTIDE SEQUENCE [LARGE SCALE GENOMIC DNA]</scope>
    <source>
        <strain evidence="1 2">120-4 pot B 10/14</strain>
    </source>
</reference>
<evidence type="ECO:0000313" key="2">
    <source>
        <dbReference type="Proteomes" id="UP000789901"/>
    </source>
</evidence>
<feature type="non-terminal residue" evidence="1">
    <location>
        <position position="1"/>
    </location>
</feature>
<sequence>YYSNENIGDVFDGQHYKNLVGKGYFKNKHDIALLASIDGFQIFKQKTDDFIPGPKEPEDLNSFLFPAISELHELEKEIECSSYNSYSRCHYCNIVGTYSSHVYYPTQPPKEKKRKIYNLVNLPLRTHNEFKRWIQEIQDAQNIMHLFYKNITGYMFNHWMSSFFTDPNLNDGEYVLTEEWFSWITMYLLLFLKNCLPKKYYEDWGLFVKAKEYYRGVLDRLNTMKMCIHNKLHVSESIFQTGPCCMTWQYPIERFNQAIYEQIFPKIPPKIHDEHLAYTGNGQDFYFPSTQHRLTESLLAKQEQNMGDSELKMVIILGQSGFVGTKIEVDIYANYPKRPSVFKIQDFYAIVEYYLLYEFEESKVMLAYIQWTSFVEEDNVGVKKFNILGSYAFISASTIDHSIGFIEIEKSFYIVDKEGYKELKLVHSKDGARALVNSEVRERQNVPMMLCGKGWKEAGRYGIDYVIAKVLNPLNPSLEAFA</sequence>